<evidence type="ECO:0000313" key="3">
    <source>
        <dbReference type="Proteomes" id="UP000242180"/>
    </source>
</evidence>
<dbReference type="FunCoup" id="A0A1X2HCW4">
    <property type="interactions" value="148"/>
</dbReference>
<dbReference type="PANTHER" id="PTHR11158">
    <property type="entry name" value="MSF1/PX19 RELATED"/>
    <property type="match status" value="1"/>
</dbReference>
<accession>A0A1X2HCW4</accession>
<feature type="domain" description="PRELI/MSF1" evidence="1">
    <location>
        <begin position="2"/>
        <end position="173"/>
    </location>
</feature>
<dbReference type="OrthoDB" id="10056816at2759"/>
<keyword evidence="3" id="KW-1185">Reference proteome</keyword>
<dbReference type="GO" id="GO:0032048">
    <property type="term" value="P:cardiolipin metabolic process"/>
    <property type="evidence" value="ECO:0007669"/>
    <property type="project" value="EnsemblFungi"/>
</dbReference>
<dbReference type="EMBL" id="MCGN01000005">
    <property type="protein sequence ID" value="ORY96643.1"/>
    <property type="molecule type" value="Genomic_DNA"/>
</dbReference>
<dbReference type="InterPro" id="IPR037365">
    <property type="entry name" value="Slowmo/Ups"/>
</dbReference>
<dbReference type="GO" id="GO:2001247">
    <property type="term" value="P:positive regulation of phosphatidylcholine biosynthetic process"/>
    <property type="evidence" value="ECO:0007669"/>
    <property type="project" value="EnsemblFungi"/>
</dbReference>
<dbReference type="GO" id="GO:0120010">
    <property type="term" value="P:intermembrane phospholipid transfer"/>
    <property type="evidence" value="ECO:0007669"/>
    <property type="project" value="EnsemblFungi"/>
</dbReference>
<proteinExistence type="predicted"/>
<sequence>MVKFYQHVYNYEHPWQNVTYAFWLRYPNPFASHVLATDVLDRYVDEQGILRTTRIVLKKGKLPKWFPENFVKNSQAFIIEESEVDPKTMTMTTRTKNLNHVRIMQVVETQIFKPHQDNPSWTSCQSEACIVSRFGWGMAGRIEGFGQSNFAANASKARKGMRHILQLIREKQMGGRMPFYNTQSL</sequence>
<protein>
    <submittedName>
        <fullName evidence="2">PRELI-like family-domain-containing protein</fullName>
    </submittedName>
</protein>
<organism evidence="2 3">
    <name type="scientific">Syncephalastrum racemosum</name>
    <name type="common">Filamentous fungus</name>
    <dbReference type="NCBI Taxonomy" id="13706"/>
    <lineage>
        <taxon>Eukaryota</taxon>
        <taxon>Fungi</taxon>
        <taxon>Fungi incertae sedis</taxon>
        <taxon>Mucoromycota</taxon>
        <taxon>Mucoromycotina</taxon>
        <taxon>Mucoromycetes</taxon>
        <taxon>Mucorales</taxon>
        <taxon>Syncephalastraceae</taxon>
        <taxon>Syncephalastrum</taxon>
    </lineage>
</organism>
<dbReference type="Proteomes" id="UP000242180">
    <property type="component" value="Unassembled WGS sequence"/>
</dbReference>
<dbReference type="OMA" id="GYEFFKC"/>
<dbReference type="Pfam" id="PF04707">
    <property type="entry name" value="PRELI"/>
    <property type="match status" value="1"/>
</dbReference>
<dbReference type="STRING" id="13706.A0A1X2HCW4"/>
<dbReference type="AlphaFoldDB" id="A0A1X2HCW4"/>
<dbReference type="PROSITE" id="PS50904">
    <property type="entry name" value="PRELI_MSF1"/>
    <property type="match status" value="1"/>
</dbReference>
<name>A0A1X2HCW4_SYNRA</name>
<dbReference type="InParanoid" id="A0A1X2HCW4"/>
<evidence type="ECO:0000313" key="2">
    <source>
        <dbReference type="EMBL" id="ORY96643.1"/>
    </source>
</evidence>
<reference evidence="2 3" key="1">
    <citation type="submission" date="2016-07" db="EMBL/GenBank/DDBJ databases">
        <title>Pervasive Adenine N6-methylation of Active Genes in Fungi.</title>
        <authorList>
            <consortium name="DOE Joint Genome Institute"/>
            <person name="Mondo S.J."/>
            <person name="Dannebaum R.O."/>
            <person name="Kuo R.C."/>
            <person name="Labutti K."/>
            <person name="Haridas S."/>
            <person name="Kuo A."/>
            <person name="Salamov A."/>
            <person name="Ahrendt S.R."/>
            <person name="Lipzen A."/>
            <person name="Sullivan W."/>
            <person name="Andreopoulos W.B."/>
            <person name="Clum A."/>
            <person name="Lindquist E."/>
            <person name="Daum C."/>
            <person name="Ramamoorthy G.K."/>
            <person name="Gryganskyi A."/>
            <person name="Culley D."/>
            <person name="Magnuson J.K."/>
            <person name="James T.Y."/>
            <person name="O'Malley M.A."/>
            <person name="Stajich J.E."/>
            <person name="Spatafora J.W."/>
            <person name="Visel A."/>
            <person name="Grigoriev I.V."/>
        </authorList>
    </citation>
    <scope>NUCLEOTIDE SEQUENCE [LARGE SCALE GENOMIC DNA]</scope>
    <source>
        <strain evidence="2 3">NRRL 2496</strain>
    </source>
</reference>
<dbReference type="InterPro" id="IPR006797">
    <property type="entry name" value="PRELI/MSF1_dom"/>
</dbReference>
<dbReference type="GO" id="GO:0005758">
    <property type="term" value="C:mitochondrial intermembrane space"/>
    <property type="evidence" value="ECO:0007669"/>
    <property type="project" value="EnsemblFungi"/>
</dbReference>
<dbReference type="GO" id="GO:0005743">
    <property type="term" value="C:mitochondrial inner membrane"/>
    <property type="evidence" value="ECO:0007669"/>
    <property type="project" value="EnsemblFungi"/>
</dbReference>
<gene>
    <name evidence="2" type="ORF">BCR43DRAFT_492028</name>
</gene>
<comment type="caution">
    <text evidence="2">The sequence shown here is derived from an EMBL/GenBank/DDBJ whole genome shotgun (WGS) entry which is preliminary data.</text>
</comment>
<dbReference type="GO" id="GO:1990050">
    <property type="term" value="F:phosphatidic acid transfer activity"/>
    <property type="evidence" value="ECO:0007669"/>
    <property type="project" value="EnsemblFungi"/>
</dbReference>
<evidence type="ECO:0000259" key="1">
    <source>
        <dbReference type="PROSITE" id="PS50904"/>
    </source>
</evidence>